<evidence type="ECO:0000313" key="1">
    <source>
        <dbReference type="EMBL" id="KAF9503745.1"/>
    </source>
</evidence>
<keyword evidence="2" id="KW-1185">Reference proteome</keyword>
<dbReference type="EMBL" id="MU129307">
    <property type="protein sequence ID" value="KAF9503745.1"/>
    <property type="molecule type" value="Genomic_DNA"/>
</dbReference>
<accession>A0A9P6AE94</accession>
<evidence type="ECO:0000313" key="2">
    <source>
        <dbReference type="Proteomes" id="UP000886523"/>
    </source>
</evidence>
<protein>
    <submittedName>
        <fullName evidence="1">Uncharacterized protein</fullName>
    </submittedName>
</protein>
<sequence>MQEWVWAFIADCSALLVNIYGHWKVLALAEEDLATEICLHLQSKGKFVTAIDIV</sequence>
<gene>
    <name evidence="1" type="ORF">BS47DRAFT_1309314</name>
</gene>
<dbReference type="OrthoDB" id="6511194at2759"/>
<proteinExistence type="predicted"/>
<comment type="caution">
    <text evidence="1">The sequence shown here is derived from an EMBL/GenBank/DDBJ whole genome shotgun (WGS) entry which is preliminary data.</text>
</comment>
<organism evidence="1 2">
    <name type="scientific">Hydnum rufescens UP504</name>
    <dbReference type="NCBI Taxonomy" id="1448309"/>
    <lineage>
        <taxon>Eukaryota</taxon>
        <taxon>Fungi</taxon>
        <taxon>Dikarya</taxon>
        <taxon>Basidiomycota</taxon>
        <taxon>Agaricomycotina</taxon>
        <taxon>Agaricomycetes</taxon>
        <taxon>Cantharellales</taxon>
        <taxon>Hydnaceae</taxon>
        <taxon>Hydnum</taxon>
    </lineage>
</organism>
<dbReference type="Proteomes" id="UP000886523">
    <property type="component" value="Unassembled WGS sequence"/>
</dbReference>
<dbReference type="AlphaFoldDB" id="A0A9P6AE94"/>
<name>A0A9P6AE94_9AGAM</name>
<reference evidence="1" key="1">
    <citation type="journal article" date="2020" name="Nat. Commun.">
        <title>Large-scale genome sequencing of mycorrhizal fungi provides insights into the early evolution of symbiotic traits.</title>
        <authorList>
            <person name="Miyauchi S."/>
            <person name="Kiss E."/>
            <person name="Kuo A."/>
            <person name="Drula E."/>
            <person name="Kohler A."/>
            <person name="Sanchez-Garcia M."/>
            <person name="Morin E."/>
            <person name="Andreopoulos B."/>
            <person name="Barry K.W."/>
            <person name="Bonito G."/>
            <person name="Buee M."/>
            <person name="Carver A."/>
            <person name="Chen C."/>
            <person name="Cichocki N."/>
            <person name="Clum A."/>
            <person name="Culley D."/>
            <person name="Crous P.W."/>
            <person name="Fauchery L."/>
            <person name="Girlanda M."/>
            <person name="Hayes R.D."/>
            <person name="Keri Z."/>
            <person name="LaButti K."/>
            <person name="Lipzen A."/>
            <person name="Lombard V."/>
            <person name="Magnuson J."/>
            <person name="Maillard F."/>
            <person name="Murat C."/>
            <person name="Nolan M."/>
            <person name="Ohm R.A."/>
            <person name="Pangilinan J."/>
            <person name="Pereira M.F."/>
            <person name="Perotto S."/>
            <person name="Peter M."/>
            <person name="Pfister S."/>
            <person name="Riley R."/>
            <person name="Sitrit Y."/>
            <person name="Stielow J.B."/>
            <person name="Szollosi G."/>
            <person name="Zifcakova L."/>
            <person name="Stursova M."/>
            <person name="Spatafora J.W."/>
            <person name="Tedersoo L."/>
            <person name="Vaario L.M."/>
            <person name="Yamada A."/>
            <person name="Yan M."/>
            <person name="Wang P."/>
            <person name="Xu J."/>
            <person name="Bruns T."/>
            <person name="Baldrian P."/>
            <person name="Vilgalys R."/>
            <person name="Dunand C."/>
            <person name="Henrissat B."/>
            <person name="Grigoriev I.V."/>
            <person name="Hibbett D."/>
            <person name="Nagy L.G."/>
            <person name="Martin F.M."/>
        </authorList>
    </citation>
    <scope>NUCLEOTIDE SEQUENCE</scope>
    <source>
        <strain evidence="1">UP504</strain>
    </source>
</reference>